<evidence type="ECO:0000256" key="1">
    <source>
        <dbReference type="ARBA" id="ARBA00006479"/>
    </source>
</evidence>
<dbReference type="Gene3D" id="1.10.10.10">
    <property type="entry name" value="Winged helix-like DNA-binding domain superfamily/Winged helix DNA-binding domain"/>
    <property type="match status" value="1"/>
</dbReference>
<sequence>MSRRAAAAGSQSSLREANKALVVSTVQRYGGLTQVELAAATGLSAATVSTIVRDLLAAGVVDTAVTTRSGRRAQMVTLARRVGLAVGIQIGHRHLRVVLGDFAHEVVAEQTLPLPHEHRSDTSLDRAALLVVDLLERIGSELDEVVGIGIGVPAPVDASTGMVSVPGVLRGWEGEHLAQVVGKRLGRPVHVDNDANLGALAEYTLGAARGYRDAVYVRASYGTGAGLVINGRVHRGFAGTAGEIGHVQVDPQGLICRCGSRGCLDTVVGAAALVEPLRASQGPLTLRDVIARARAGDPGTAQVVADAGATIGAVVAGLGMAVNPQCVVVGGELAETGEVLLQPMREAIRRRVLLNQIAPLEVVPAELGARAEVVGALVLALQSADVPARVDDTADLSVAAPPGDAGAGGTPDGERDEDRDQGQDEDERRAAVG</sequence>
<dbReference type="InterPro" id="IPR000600">
    <property type="entry name" value="ROK"/>
</dbReference>
<dbReference type="SUPFAM" id="SSF46785">
    <property type="entry name" value="Winged helix' DNA-binding domain"/>
    <property type="match status" value="1"/>
</dbReference>
<evidence type="ECO:0000259" key="3">
    <source>
        <dbReference type="Pfam" id="PF12802"/>
    </source>
</evidence>
<dbReference type="SUPFAM" id="SSF53067">
    <property type="entry name" value="Actin-like ATPase domain"/>
    <property type="match status" value="1"/>
</dbReference>
<feature type="domain" description="HTH marR-type" evidence="3">
    <location>
        <begin position="20"/>
        <end position="71"/>
    </location>
</feature>
<dbReference type="InterPro" id="IPR036390">
    <property type="entry name" value="WH_DNA-bd_sf"/>
</dbReference>
<protein>
    <submittedName>
        <fullName evidence="4">ROK family transcriptional regulator</fullName>
    </submittedName>
</protein>
<dbReference type="PANTHER" id="PTHR18964">
    <property type="entry name" value="ROK (REPRESSOR, ORF, KINASE) FAMILY"/>
    <property type="match status" value="1"/>
</dbReference>
<dbReference type="RefSeq" id="WP_135972874.1">
    <property type="nucleotide sequence ID" value="NZ_CP039291.1"/>
</dbReference>
<dbReference type="PANTHER" id="PTHR18964:SF173">
    <property type="entry name" value="GLUCOKINASE"/>
    <property type="match status" value="1"/>
</dbReference>
<dbReference type="Proteomes" id="UP000296469">
    <property type="component" value="Chromosome"/>
</dbReference>
<evidence type="ECO:0000313" key="4">
    <source>
        <dbReference type="EMBL" id="QCB93009.1"/>
    </source>
</evidence>
<evidence type="ECO:0000313" key="5">
    <source>
        <dbReference type="Proteomes" id="UP000296469"/>
    </source>
</evidence>
<accession>A0A4P7SFQ0</accession>
<dbReference type="InterPro" id="IPR000835">
    <property type="entry name" value="HTH_MarR-typ"/>
</dbReference>
<dbReference type="OrthoDB" id="3189808at2"/>
<dbReference type="Pfam" id="PF12802">
    <property type="entry name" value="MarR_2"/>
    <property type="match status" value="1"/>
</dbReference>
<organism evidence="4 5">
    <name type="scientific">Cellulomonas shaoxiangyii</name>
    <dbReference type="NCBI Taxonomy" id="2566013"/>
    <lineage>
        <taxon>Bacteria</taxon>
        <taxon>Bacillati</taxon>
        <taxon>Actinomycetota</taxon>
        <taxon>Actinomycetes</taxon>
        <taxon>Micrococcales</taxon>
        <taxon>Cellulomonadaceae</taxon>
        <taxon>Cellulomonas</taxon>
    </lineage>
</organism>
<name>A0A4P7SFQ0_9CELL</name>
<proteinExistence type="inferred from homology"/>
<comment type="similarity">
    <text evidence="1">Belongs to the ROK (NagC/XylR) family.</text>
</comment>
<dbReference type="Pfam" id="PF00480">
    <property type="entry name" value="ROK"/>
    <property type="match status" value="1"/>
</dbReference>
<feature type="region of interest" description="Disordered" evidence="2">
    <location>
        <begin position="392"/>
        <end position="433"/>
    </location>
</feature>
<feature type="compositionally biased region" description="Basic and acidic residues" evidence="2">
    <location>
        <begin position="412"/>
        <end position="433"/>
    </location>
</feature>
<gene>
    <name evidence="4" type="ORF">E5225_04995</name>
</gene>
<dbReference type="InterPro" id="IPR036388">
    <property type="entry name" value="WH-like_DNA-bd_sf"/>
</dbReference>
<dbReference type="AlphaFoldDB" id="A0A4P7SFQ0"/>
<dbReference type="Gene3D" id="3.30.420.40">
    <property type="match status" value="2"/>
</dbReference>
<evidence type="ECO:0000256" key="2">
    <source>
        <dbReference type="SAM" id="MobiDB-lite"/>
    </source>
</evidence>
<dbReference type="EMBL" id="CP039291">
    <property type="protein sequence ID" value="QCB93009.1"/>
    <property type="molecule type" value="Genomic_DNA"/>
</dbReference>
<reference evidence="4 5" key="1">
    <citation type="submission" date="2019-04" db="EMBL/GenBank/DDBJ databases">
        <title>Isolation and identification of Cellulomonas shaoxiangyii sp. Nov. isolated from feces of the Tibetan antelopes (Pantholops hodgsonii) in the Qinghai-Tibet plateau of China.</title>
        <authorList>
            <person name="Tian Z."/>
        </authorList>
    </citation>
    <scope>NUCLEOTIDE SEQUENCE [LARGE SCALE GENOMIC DNA]</scope>
    <source>
        <strain evidence="4 5">Z28</strain>
    </source>
</reference>
<dbReference type="KEGG" id="celz:E5225_04995"/>
<dbReference type="InterPro" id="IPR043129">
    <property type="entry name" value="ATPase_NBD"/>
</dbReference>
<keyword evidence="5" id="KW-1185">Reference proteome</keyword>